<evidence type="ECO:0000256" key="4">
    <source>
        <dbReference type="RuleBase" id="RU003476"/>
    </source>
</evidence>
<dbReference type="PANTHER" id="PTHR43046:SF14">
    <property type="entry name" value="MUTT_NUDIX FAMILY PROTEIN"/>
    <property type="match status" value="1"/>
</dbReference>
<comment type="similarity">
    <text evidence="2 4">Belongs to the Nudix hydrolase family.</text>
</comment>
<accession>A0A3N0E0V9</accession>
<dbReference type="PRINTS" id="PR00502">
    <property type="entry name" value="NUDIXFAMILY"/>
</dbReference>
<dbReference type="OrthoDB" id="9804442at2"/>
<name>A0A3N0E0V9_9ACTN</name>
<dbReference type="EMBL" id="RJSG01000001">
    <property type="protein sequence ID" value="RNL81465.1"/>
    <property type="molecule type" value="Genomic_DNA"/>
</dbReference>
<feature type="domain" description="Nudix hydrolase" evidence="5">
    <location>
        <begin position="155"/>
        <end position="295"/>
    </location>
</feature>
<dbReference type="Proteomes" id="UP000277094">
    <property type="component" value="Unassembled WGS sequence"/>
</dbReference>
<dbReference type="Gene3D" id="3.90.79.10">
    <property type="entry name" value="Nucleoside Triphosphate Pyrophosphohydrolase"/>
    <property type="match status" value="2"/>
</dbReference>
<evidence type="ECO:0000259" key="5">
    <source>
        <dbReference type="PROSITE" id="PS51462"/>
    </source>
</evidence>
<feature type="domain" description="Nudix hydrolase" evidence="5">
    <location>
        <begin position="11"/>
        <end position="151"/>
    </location>
</feature>
<dbReference type="InterPro" id="IPR015797">
    <property type="entry name" value="NUDIX_hydrolase-like_dom_sf"/>
</dbReference>
<evidence type="ECO:0000256" key="2">
    <source>
        <dbReference type="ARBA" id="ARBA00005582"/>
    </source>
</evidence>
<keyword evidence="7" id="KW-1185">Reference proteome</keyword>
<dbReference type="PROSITE" id="PS00893">
    <property type="entry name" value="NUDIX_BOX"/>
    <property type="match status" value="2"/>
</dbReference>
<dbReference type="PANTHER" id="PTHR43046">
    <property type="entry name" value="GDP-MANNOSE MANNOSYL HYDROLASE"/>
    <property type="match status" value="1"/>
</dbReference>
<dbReference type="InterPro" id="IPR000086">
    <property type="entry name" value="NUDIX_hydrolase_dom"/>
</dbReference>
<gene>
    <name evidence="6" type="ORF">EFL95_01280</name>
</gene>
<dbReference type="PROSITE" id="PS51462">
    <property type="entry name" value="NUDIX"/>
    <property type="match status" value="2"/>
</dbReference>
<evidence type="ECO:0000313" key="6">
    <source>
        <dbReference type="EMBL" id="RNL81465.1"/>
    </source>
</evidence>
<dbReference type="GO" id="GO:0016787">
    <property type="term" value="F:hydrolase activity"/>
    <property type="evidence" value="ECO:0007669"/>
    <property type="project" value="UniProtKB-KW"/>
</dbReference>
<protein>
    <submittedName>
        <fullName evidence="6">NUDIX domain-containing protein</fullName>
    </submittedName>
</protein>
<organism evidence="6 7">
    <name type="scientific">Nocardioides marmorisolisilvae</name>
    <dbReference type="NCBI Taxonomy" id="1542737"/>
    <lineage>
        <taxon>Bacteria</taxon>
        <taxon>Bacillati</taxon>
        <taxon>Actinomycetota</taxon>
        <taxon>Actinomycetes</taxon>
        <taxon>Propionibacteriales</taxon>
        <taxon>Nocardioidaceae</taxon>
        <taxon>Nocardioides</taxon>
    </lineage>
</organism>
<evidence type="ECO:0000256" key="3">
    <source>
        <dbReference type="ARBA" id="ARBA00022801"/>
    </source>
</evidence>
<evidence type="ECO:0000313" key="7">
    <source>
        <dbReference type="Proteomes" id="UP000277094"/>
    </source>
</evidence>
<comment type="cofactor">
    <cofactor evidence="1">
        <name>Mg(2+)</name>
        <dbReference type="ChEBI" id="CHEBI:18420"/>
    </cofactor>
</comment>
<dbReference type="AlphaFoldDB" id="A0A3N0E0V9"/>
<dbReference type="InterPro" id="IPR020476">
    <property type="entry name" value="Nudix_hydrolase"/>
</dbReference>
<sequence>MDHSSEARDLPRRQRVAAYAVVLRDEKILLARLAPYLVDGEVWTLPGGGIDFGEDPRDAVVREVHEETGLDVQIGDRAWIDSVRRVTDTTRQDMHSVRMVFEGWAPHDSPEPRVVEENGSTVDARWVPLAAVTDGSWPVVGWVRAAVEEHVAHRVQRLAVKAVVRRGDTVLLARLSRYAVEAGHWTLPGGGVDHGERPAAALVREMAEETGLVAEVGDLLGVHDLHLTGTAPNGRHEDFHAVNLIFAVTVPTDAEPRVVETDGTTDDVAWVDVADIASGMVAVTEVVRHALGSAP</sequence>
<keyword evidence="3 4" id="KW-0378">Hydrolase</keyword>
<dbReference type="InterPro" id="IPR020084">
    <property type="entry name" value="NUDIX_hydrolase_CS"/>
</dbReference>
<dbReference type="SUPFAM" id="SSF55811">
    <property type="entry name" value="Nudix"/>
    <property type="match status" value="2"/>
</dbReference>
<comment type="caution">
    <text evidence="6">The sequence shown here is derived from an EMBL/GenBank/DDBJ whole genome shotgun (WGS) entry which is preliminary data.</text>
</comment>
<reference evidence="6 7" key="1">
    <citation type="submission" date="2018-11" db="EMBL/GenBank/DDBJ databases">
        <authorList>
            <person name="Li F."/>
        </authorList>
    </citation>
    <scope>NUCLEOTIDE SEQUENCE [LARGE SCALE GENOMIC DNA]</scope>
    <source>
        <strain evidence="6 7">KIS18-7</strain>
    </source>
</reference>
<evidence type="ECO:0000256" key="1">
    <source>
        <dbReference type="ARBA" id="ARBA00001946"/>
    </source>
</evidence>
<dbReference type="Pfam" id="PF00293">
    <property type="entry name" value="NUDIX"/>
    <property type="match status" value="2"/>
</dbReference>
<proteinExistence type="inferred from homology"/>